<dbReference type="Pfam" id="PF13463">
    <property type="entry name" value="HTH_27"/>
    <property type="match status" value="1"/>
</dbReference>
<dbReference type="InterPro" id="IPR039422">
    <property type="entry name" value="MarR/SlyA-like"/>
</dbReference>
<dbReference type="SMART" id="SM00347">
    <property type="entry name" value="HTH_MARR"/>
    <property type="match status" value="1"/>
</dbReference>
<dbReference type="InterPro" id="IPR000835">
    <property type="entry name" value="HTH_MarR-typ"/>
</dbReference>
<dbReference type="PANTHER" id="PTHR33164">
    <property type="entry name" value="TRANSCRIPTIONAL REGULATOR, MARR FAMILY"/>
    <property type="match status" value="1"/>
</dbReference>
<evidence type="ECO:0000313" key="3">
    <source>
        <dbReference type="Proteomes" id="UP000239920"/>
    </source>
</evidence>
<feature type="domain" description="HTH marR-type" evidence="1">
    <location>
        <begin position="43"/>
        <end position="177"/>
    </location>
</feature>
<dbReference type="Proteomes" id="UP000239920">
    <property type="component" value="Unassembled WGS sequence"/>
</dbReference>
<reference evidence="2 3" key="1">
    <citation type="submission" date="2017-09" db="EMBL/GenBank/DDBJ databases">
        <title>Bacterial strain isolated from the female urinary microbiota.</title>
        <authorList>
            <person name="Thomas-White K."/>
            <person name="Kumar N."/>
            <person name="Forster S."/>
            <person name="Putonti C."/>
            <person name="Lawley T."/>
            <person name="Wolfe A.J."/>
        </authorList>
    </citation>
    <scope>NUCLEOTIDE SEQUENCE [LARGE SCALE GENOMIC DNA]</scope>
    <source>
        <strain evidence="2 3">UMB0683</strain>
    </source>
</reference>
<gene>
    <name evidence="2" type="ORF">CK797_07750</name>
</gene>
<comment type="caution">
    <text evidence="2">The sequence shown here is derived from an EMBL/GenBank/DDBJ whole genome shotgun (WGS) entry which is preliminary data.</text>
</comment>
<evidence type="ECO:0000313" key="2">
    <source>
        <dbReference type="EMBL" id="PMB82065.1"/>
    </source>
</evidence>
<proteinExistence type="predicted"/>
<dbReference type="OrthoDB" id="2600321at2"/>
<sequence>MICHALFGVNSFLGLINCINQTDHSKIIPTAIRFRKRVIMDNKIEILRFLIKSCERESLSVFNSLLKDLKLTANQVEVLTILNSYGAMSVKDLGNLLICEKKSPSRLVQSLIKKKLLVKKIDKSDKRVSLIALTAQGKELIPKINSANEKFNEIIEQKIYDPSQVDELIDILSSYLQGTDSISKIRRRFNMEE</sequence>
<accession>A0A2J6NL55</accession>
<dbReference type="InterPro" id="IPR036388">
    <property type="entry name" value="WH-like_DNA-bd_sf"/>
</dbReference>
<dbReference type="PROSITE" id="PS50995">
    <property type="entry name" value="HTH_MARR_2"/>
    <property type="match status" value="1"/>
</dbReference>
<organism evidence="2 3">
    <name type="scientific">Limosilactobacillus pontis</name>
    <dbReference type="NCBI Taxonomy" id="35787"/>
    <lineage>
        <taxon>Bacteria</taxon>
        <taxon>Bacillati</taxon>
        <taxon>Bacillota</taxon>
        <taxon>Bacilli</taxon>
        <taxon>Lactobacillales</taxon>
        <taxon>Lactobacillaceae</taxon>
        <taxon>Limosilactobacillus</taxon>
    </lineage>
</organism>
<dbReference type="Gene3D" id="1.10.10.10">
    <property type="entry name" value="Winged helix-like DNA-binding domain superfamily/Winged helix DNA-binding domain"/>
    <property type="match status" value="1"/>
</dbReference>
<dbReference type="SUPFAM" id="SSF46785">
    <property type="entry name" value="Winged helix' DNA-binding domain"/>
    <property type="match status" value="1"/>
</dbReference>
<dbReference type="EMBL" id="PNFV01000010">
    <property type="protein sequence ID" value="PMB82065.1"/>
    <property type="molecule type" value="Genomic_DNA"/>
</dbReference>
<dbReference type="InterPro" id="IPR036390">
    <property type="entry name" value="WH_DNA-bd_sf"/>
</dbReference>
<protein>
    <submittedName>
        <fullName evidence="2">MarR family transcriptional regulator</fullName>
    </submittedName>
</protein>
<evidence type="ECO:0000259" key="1">
    <source>
        <dbReference type="PROSITE" id="PS50995"/>
    </source>
</evidence>
<dbReference type="AlphaFoldDB" id="A0A2J6NL55"/>
<dbReference type="GO" id="GO:0006950">
    <property type="term" value="P:response to stress"/>
    <property type="evidence" value="ECO:0007669"/>
    <property type="project" value="TreeGrafter"/>
</dbReference>
<dbReference type="PANTHER" id="PTHR33164:SF57">
    <property type="entry name" value="MARR-FAMILY TRANSCRIPTIONAL REGULATOR"/>
    <property type="match status" value="1"/>
</dbReference>
<name>A0A2J6NL55_9LACO</name>
<dbReference type="GO" id="GO:0003700">
    <property type="term" value="F:DNA-binding transcription factor activity"/>
    <property type="evidence" value="ECO:0007669"/>
    <property type="project" value="InterPro"/>
</dbReference>